<keyword evidence="5 7" id="KW-0067">ATP-binding</keyword>
<accession>A0A147GP20</accession>
<evidence type="ECO:0000256" key="1">
    <source>
        <dbReference type="ARBA" id="ARBA00005188"/>
    </source>
</evidence>
<evidence type="ECO:0000256" key="6">
    <source>
        <dbReference type="ARBA" id="ARBA00023027"/>
    </source>
</evidence>
<dbReference type="GO" id="GO:0005737">
    <property type="term" value="C:cytoplasm"/>
    <property type="evidence" value="ECO:0007669"/>
    <property type="project" value="InterPro"/>
</dbReference>
<dbReference type="Proteomes" id="UP000072741">
    <property type="component" value="Unassembled WGS sequence"/>
</dbReference>
<comment type="catalytic activity">
    <reaction evidence="7 8">
        <text>deamido-NAD(+) + L-glutamine + ATP + H2O = L-glutamate + AMP + diphosphate + NAD(+) + H(+)</text>
        <dbReference type="Rhea" id="RHEA:24384"/>
        <dbReference type="ChEBI" id="CHEBI:15377"/>
        <dbReference type="ChEBI" id="CHEBI:15378"/>
        <dbReference type="ChEBI" id="CHEBI:29985"/>
        <dbReference type="ChEBI" id="CHEBI:30616"/>
        <dbReference type="ChEBI" id="CHEBI:33019"/>
        <dbReference type="ChEBI" id="CHEBI:57540"/>
        <dbReference type="ChEBI" id="CHEBI:58359"/>
        <dbReference type="ChEBI" id="CHEBI:58437"/>
        <dbReference type="ChEBI" id="CHEBI:456215"/>
        <dbReference type="EC" id="6.3.5.1"/>
    </reaction>
</comment>
<dbReference type="Pfam" id="PF02540">
    <property type="entry name" value="NAD_synthase"/>
    <property type="match status" value="1"/>
</dbReference>
<feature type="domain" description="CN hydrolase" evidence="11">
    <location>
        <begin position="16"/>
        <end position="281"/>
    </location>
</feature>
<dbReference type="InterPro" id="IPR014729">
    <property type="entry name" value="Rossmann-like_a/b/a_fold"/>
</dbReference>
<evidence type="ECO:0000256" key="8">
    <source>
        <dbReference type="PIRNR" id="PIRNR006630"/>
    </source>
</evidence>
<dbReference type="FunFam" id="1.10.10.1140:FF:000001">
    <property type="entry name" value="Glutamine-dependent NAD(+) synthetase"/>
    <property type="match status" value="1"/>
</dbReference>
<dbReference type="HAMAP" id="MF_02090">
    <property type="entry name" value="NadE_glutamine_dep"/>
    <property type="match status" value="1"/>
</dbReference>
<evidence type="ECO:0000256" key="2">
    <source>
        <dbReference type="ARBA" id="ARBA00007145"/>
    </source>
</evidence>
<dbReference type="UniPathway" id="UPA00253">
    <property type="reaction ID" value="UER00334"/>
</dbReference>
<dbReference type="Gene3D" id="3.40.50.620">
    <property type="entry name" value="HUPs"/>
    <property type="match status" value="1"/>
</dbReference>
<feature type="active site" description="Nucleophile; for glutaminase activity" evidence="7">
    <location>
        <position position="181"/>
    </location>
</feature>
<evidence type="ECO:0000256" key="3">
    <source>
        <dbReference type="ARBA" id="ARBA00022598"/>
    </source>
</evidence>
<dbReference type="PROSITE" id="PS50263">
    <property type="entry name" value="CN_HYDROLASE"/>
    <property type="match status" value="1"/>
</dbReference>
<protein>
    <recommendedName>
        <fullName evidence="7 8">Glutamine-dependent NAD(+) synthetase</fullName>
        <ecNumber evidence="7 8">6.3.5.1</ecNumber>
    </recommendedName>
    <alternativeName>
        <fullName evidence="7 8">NAD(+) synthase [glutamine-hydrolyzing]</fullName>
    </alternativeName>
</protein>
<feature type="binding site" evidence="7">
    <location>
        <position position="486"/>
    </location>
    <ligand>
        <name>ATP</name>
        <dbReference type="ChEBI" id="CHEBI:30616"/>
    </ligand>
</feature>
<evidence type="ECO:0000259" key="11">
    <source>
        <dbReference type="PROSITE" id="PS50263"/>
    </source>
</evidence>
<evidence type="ECO:0000256" key="9">
    <source>
        <dbReference type="RuleBase" id="RU003811"/>
    </source>
</evidence>
<dbReference type="SUPFAM" id="SSF52402">
    <property type="entry name" value="Adenine nucleotide alpha hydrolases-like"/>
    <property type="match status" value="1"/>
</dbReference>
<comment type="pathway">
    <text evidence="1 7 8">Cofactor biosynthesis; NAD(+) biosynthesis; NAD(+) from deamido-NAD(+) (L-Gln route): step 1/1.</text>
</comment>
<feature type="binding site" evidence="7">
    <location>
        <position position="462"/>
    </location>
    <ligand>
        <name>deamido-NAD(+)</name>
        <dbReference type="ChEBI" id="CHEBI:58437"/>
        <note>ligand shared between two neighboring subunits</note>
    </ligand>
</feature>
<dbReference type="GO" id="GO:0008795">
    <property type="term" value="F:NAD+ synthase activity"/>
    <property type="evidence" value="ECO:0007669"/>
    <property type="project" value="UniProtKB-UniRule"/>
</dbReference>
<feature type="binding site" evidence="7">
    <location>
        <begin position="372"/>
        <end position="379"/>
    </location>
    <ligand>
        <name>ATP</name>
        <dbReference type="ChEBI" id="CHEBI:30616"/>
    </ligand>
</feature>
<feature type="binding site" evidence="7">
    <location>
        <position position="208"/>
    </location>
    <ligand>
        <name>L-glutamine</name>
        <dbReference type="ChEBI" id="CHEBI:58359"/>
    </ligand>
</feature>
<feature type="binding site" evidence="7">
    <location>
        <position position="491"/>
    </location>
    <ligand>
        <name>deamido-NAD(+)</name>
        <dbReference type="ChEBI" id="CHEBI:58437"/>
        <note>ligand shared between two neighboring subunits</note>
    </ligand>
</feature>
<dbReference type="SUPFAM" id="SSF56317">
    <property type="entry name" value="Carbon-nitrogen hydrolase"/>
    <property type="match status" value="1"/>
</dbReference>
<keyword evidence="3 7" id="KW-0436">Ligase</keyword>
<evidence type="ECO:0000256" key="5">
    <source>
        <dbReference type="ARBA" id="ARBA00022840"/>
    </source>
</evidence>
<feature type="binding site" evidence="7">
    <location>
        <position position="645"/>
    </location>
    <ligand>
        <name>deamido-NAD(+)</name>
        <dbReference type="ChEBI" id="CHEBI:58437"/>
        <note>ligand shared between two neighboring subunits</note>
    </ligand>
</feature>
<dbReference type="InterPro" id="IPR036526">
    <property type="entry name" value="C-N_Hydrolase_sf"/>
</dbReference>
<comment type="caution">
    <text evidence="12">The sequence shown here is derived from an EMBL/GenBank/DDBJ whole genome shotgun (WGS) entry which is preliminary data.</text>
</comment>
<evidence type="ECO:0000256" key="4">
    <source>
        <dbReference type="ARBA" id="ARBA00022741"/>
    </source>
</evidence>
<feature type="region of interest" description="Disordered" evidence="10">
    <location>
        <begin position="654"/>
        <end position="674"/>
    </location>
</feature>
<dbReference type="CDD" id="cd00553">
    <property type="entry name" value="NAD_synthase"/>
    <property type="match status" value="1"/>
</dbReference>
<feature type="binding site" evidence="7">
    <location>
        <position position="131"/>
    </location>
    <ligand>
        <name>L-glutamine</name>
        <dbReference type="ChEBI" id="CHEBI:58359"/>
    </ligand>
</feature>
<keyword evidence="6 7" id="KW-0520">NAD</keyword>
<feature type="compositionally biased region" description="Basic and acidic residues" evidence="10">
    <location>
        <begin position="665"/>
        <end position="674"/>
    </location>
</feature>
<dbReference type="EMBL" id="LDSL01000140">
    <property type="protein sequence ID" value="KTT15557.1"/>
    <property type="molecule type" value="Genomic_DNA"/>
</dbReference>
<dbReference type="AlphaFoldDB" id="A0A147GP20"/>
<dbReference type="Pfam" id="PF00795">
    <property type="entry name" value="CN_hydrolase"/>
    <property type="match status" value="1"/>
</dbReference>
<dbReference type="RefSeq" id="WP_058643770.1">
    <property type="nucleotide sequence ID" value="NZ_LDSL01000140.1"/>
</dbReference>
<dbReference type="GO" id="GO:0009435">
    <property type="term" value="P:NAD+ biosynthetic process"/>
    <property type="evidence" value="ECO:0007669"/>
    <property type="project" value="UniProtKB-UniRule"/>
</dbReference>
<dbReference type="GO" id="GO:0004359">
    <property type="term" value="F:glutaminase activity"/>
    <property type="evidence" value="ECO:0007669"/>
    <property type="project" value="InterPro"/>
</dbReference>
<comment type="similarity">
    <text evidence="2 7 8">In the C-terminal section; belongs to the NAD synthetase family.</text>
</comment>
<organism evidence="12 13">
    <name type="scientific">Pseudacidovorax intermedius</name>
    <dbReference type="NCBI Taxonomy" id="433924"/>
    <lineage>
        <taxon>Bacteria</taxon>
        <taxon>Pseudomonadati</taxon>
        <taxon>Pseudomonadota</taxon>
        <taxon>Betaproteobacteria</taxon>
        <taxon>Burkholderiales</taxon>
        <taxon>Comamonadaceae</taxon>
        <taxon>Pseudacidovorax</taxon>
    </lineage>
</organism>
<dbReference type="PANTHER" id="PTHR23090:SF9">
    <property type="entry name" value="GLUTAMINE-DEPENDENT NAD(+) SYNTHETASE"/>
    <property type="match status" value="1"/>
</dbReference>
<dbReference type="InterPro" id="IPR041856">
    <property type="entry name" value="NAD+_synth_C"/>
</dbReference>
<dbReference type="EC" id="6.3.5.1" evidence="7 8"/>
<dbReference type="InterPro" id="IPR022310">
    <property type="entry name" value="NAD/GMP_synthase"/>
</dbReference>
<evidence type="ECO:0000313" key="12">
    <source>
        <dbReference type="EMBL" id="KTT15557.1"/>
    </source>
</evidence>
<proteinExistence type="inferred from homology"/>
<dbReference type="PIRSF" id="PIRSF006630">
    <property type="entry name" value="NADS_GAT"/>
    <property type="match status" value="1"/>
</dbReference>
<dbReference type="OrthoDB" id="8817375at2"/>
<keyword evidence="13" id="KW-1185">Reference proteome</keyword>
<sequence length="689" mass="75767">MKHDLPFLNPYRHGFARVAVAMPRNRVADPLSNAAETVRLYREAEAQGAAVVAFPELGLSAYTCDDLFHQSALLDGCEEALAQVVEASRDLNAVAVVGVPLRVEHRLFNCAAVVARGRVLAVLPKTYLPNYGEFYEARQFNAAGSAVTDHVQLFGHRVPFGSDIVVRARQMPLLALHVEICEDLWTPIPPSSFAALAGATVLVNLSASNILVGKSAYRHQLVGQQSARCIAAYLYTSAGIGESTTDLAWDGQSLIYECGELVAESERFANQSHLLMADVDLERLAHERMRLTSFGETARRHKAELATWRTVEFDLTPPAQVPGGLLRTVERFPYVPADARSLDERCYEVFNIQVQSLVQRLEAARIAKVVIGISGGLDSTHALLVVAQAMDRLGRPRSDILAYTMPGFATSTRTLQQAHALMRVVGCTAQEIDIRPSCRQMLADLGHPFGRGEPVYDVTFENVQAGERTSHLFRLANHHGGIVAGTGDLSELALGWCTYGVGDHMSHYNVNASVPKTLIKHLVHWVAGKGLLGEDGSQVLQAILSTEISPELVPADAESQGAEPTQSTESVVGPYELQDFHLYHTVRHGMRPSKVAYLAWCAWHDREHGPWPDTLHGERHQYTLAEIKKHLGTFLFRFFQISQFKRSCVPNAPKVGSGGSLSPRGDWRAPSDSESRVWLDELKTVPDEV</sequence>
<feature type="active site" description="For glutaminase activity" evidence="7">
    <location>
        <position position="125"/>
    </location>
</feature>
<gene>
    <name evidence="7 12" type="primary">nadE</name>
    <name evidence="12" type="ORF">NS331_20355</name>
</gene>
<dbReference type="PANTHER" id="PTHR23090">
    <property type="entry name" value="NH 3 /GLUTAMINE-DEPENDENT NAD + SYNTHETASE"/>
    <property type="match status" value="1"/>
</dbReference>
<comment type="similarity">
    <text evidence="9">Belongs to the NAD synthetase family.</text>
</comment>
<feature type="binding site" evidence="7">
    <location>
        <begin position="496"/>
        <end position="499"/>
    </location>
    <ligand>
        <name>deamido-NAD(+)</name>
        <dbReference type="ChEBI" id="CHEBI:58437"/>
        <note>ligand shared between two neighboring subunits</note>
    </ligand>
</feature>
<keyword evidence="4 7" id="KW-0547">Nucleotide-binding</keyword>
<comment type="function">
    <text evidence="7">Catalyzes the ATP-dependent amidation of deamido-NAD to form NAD. Uses L-glutamine as a nitrogen source.</text>
</comment>
<dbReference type="InterPro" id="IPR003694">
    <property type="entry name" value="NAD_synthase"/>
</dbReference>
<feature type="binding site" evidence="7">
    <location>
        <position position="214"/>
    </location>
    <ligand>
        <name>L-glutamine</name>
        <dbReference type="ChEBI" id="CHEBI:58359"/>
    </ligand>
</feature>
<dbReference type="NCBIfam" id="TIGR00552">
    <property type="entry name" value="nadE"/>
    <property type="match status" value="1"/>
</dbReference>
<dbReference type="Gene3D" id="1.10.10.1140">
    <property type="entry name" value="Glutamine-dependent NAD+ synthetase, C-terminal domain"/>
    <property type="match status" value="1"/>
</dbReference>
<dbReference type="GO" id="GO:0005524">
    <property type="term" value="F:ATP binding"/>
    <property type="evidence" value="ECO:0007669"/>
    <property type="project" value="UniProtKB-UniRule"/>
</dbReference>
<evidence type="ECO:0000313" key="13">
    <source>
        <dbReference type="Proteomes" id="UP000072741"/>
    </source>
</evidence>
<feature type="active site" description="Proton acceptor; for glutaminase activity" evidence="7">
    <location>
        <position position="56"/>
    </location>
</feature>
<dbReference type="GO" id="GO:0003952">
    <property type="term" value="F:NAD+ synthase (glutamine-hydrolyzing) activity"/>
    <property type="evidence" value="ECO:0007669"/>
    <property type="project" value="UniProtKB-UniRule"/>
</dbReference>
<name>A0A147GP20_9BURK</name>
<dbReference type="InterPro" id="IPR003010">
    <property type="entry name" value="C-N_Hydrolase"/>
</dbReference>
<dbReference type="InterPro" id="IPR014445">
    <property type="entry name" value="Gln-dep_NAD_synthase"/>
</dbReference>
<dbReference type="NCBIfam" id="NF002730">
    <property type="entry name" value="PRK02628.1"/>
    <property type="match status" value="1"/>
</dbReference>
<dbReference type="PATRIC" id="fig|433924.3.peg.1102"/>
<dbReference type="Gene3D" id="3.60.110.10">
    <property type="entry name" value="Carbon-nitrogen hydrolase"/>
    <property type="match status" value="1"/>
</dbReference>
<dbReference type="FunFam" id="3.40.50.620:FF:000155">
    <property type="entry name" value="Glutamine-dependent NAD(+) synthetase"/>
    <property type="match status" value="1"/>
</dbReference>
<reference evidence="12 13" key="1">
    <citation type="journal article" date="2016" name="Front. Microbiol.">
        <title>Genomic Resource of Rice Seed Associated Bacteria.</title>
        <authorList>
            <person name="Midha S."/>
            <person name="Bansal K."/>
            <person name="Sharma S."/>
            <person name="Kumar N."/>
            <person name="Patil P.P."/>
            <person name="Chaudhry V."/>
            <person name="Patil P.B."/>
        </authorList>
    </citation>
    <scope>NUCLEOTIDE SEQUENCE [LARGE SCALE GENOMIC DNA]</scope>
    <source>
        <strain evidence="12 13">NS331</strain>
    </source>
</reference>
<evidence type="ECO:0000256" key="10">
    <source>
        <dbReference type="SAM" id="MobiDB-lite"/>
    </source>
</evidence>
<evidence type="ECO:0000256" key="7">
    <source>
        <dbReference type="HAMAP-Rule" id="MF_02090"/>
    </source>
</evidence>
<dbReference type="CDD" id="cd07570">
    <property type="entry name" value="GAT_Gln-NAD-synth"/>
    <property type="match status" value="1"/>
</dbReference>